<name>A0A396FB80_PHOVU</name>
<gene>
    <name evidence="2" type="ORF">GAY01_04270</name>
</gene>
<reference evidence="2 3" key="1">
    <citation type="journal article" date="2019" name="Nat. Med.">
        <title>A library of human gut bacterial isolates paired with longitudinal multiomics data enables mechanistic microbiome research.</title>
        <authorList>
            <person name="Poyet M."/>
            <person name="Groussin M."/>
            <person name="Gibbons S.M."/>
            <person name="Avila-Pacheco J."/>
            <person name="Jiang X."/>
            <person name="Kearney S.M."/>
            <person name="Perrotta A.R."/>
            <person name="Berdy B."/>
            <person name="Zhao S."/>
            <person name="Lieberman T.D."/>
            <person name="Swanson P.K."/>
            <person name="Smith M."/>
            <person name="Roesemann S."/>
            <person name="Alexander J.E."/>
            <person name="Rich S.A."/>
            <person name="Livny J."/>
            <person name="Vlamakis H."/>
            <person name="Clish C."/>
            <person name="Bullock K."/>
            <person name="Deik A."/>
            <person name="Scott J."/>
            <person name="Pierce K.A."/>
            <person name="Xavier R.J."/>
            <person name="Alm E.J."/>
        </authorList>
    </citation>
    <scope>NUCLEOTIDE SEQUENCE [LARGE SCALE GENOMIC DNA]</scope>
    <source>
        <strain evidence="2 3">BIOML-A73</strain>
    </source>
</reference>
<dbReference type="PROSITE" id="PS50943">
    <property type="entry name" value="HTH_CROC1"/>
    <property type="match status" value="1"/>
</dbReference>
<organism evidence="2 3">
    <name type="scientific">Phocaeicola vulgatus</name>
    <name type="common">Bacteroides vulgatus</name>
    <dbReference type="NCBI Taxonomy" id="821"/>
    <lineage>
        <taxon>Bacteria</taxon>
        <taxon>Pseudomonadati</taxon>
        <taxon>Bacteroidota</taxon>
        <taxon>Bacteroidia</taxon>
        <taxon>Bacteroidales</taxon>
        <taxon>Bacteroidaceae</taxon>
        <taxon>Phocaeicola</taxon>
    </lineage>
</organism>
<comment type="caution">
    <text evidence="2">The sequence shown here is derived from an EMBL/GenBank/DDBJ whole genome shotgun (WGS) entry which is preliminary data.</text>
</comment>
<dbReference type="InterPro" id="IPR010982">
    <property type="entry name" value="Lambda_DNA-bd_dom_sf"/>
</dbReference>
<dbReference type="Proteomes" id="UP000433382">
    <property type="component" value="Unassembled WGS sequence"/>
</dbReference>
<evidence type="ECO:0000259" key="1">
    <source>
        <dbReference type="PROSITE" id="PS50943"/>
    </source>
</evidence>
<dbReference type="Pfam" id="PF12844">
    <property type="entry name" value="HTH_19"/>
    <property type="match status" value="1"/>
</dbReference>
<dbReference type="AlphaFoldDB" id="A0A396FB80"/>
<dbReference type="InterPro" id="IPR001387">
    <property type="entry name" value="Cro/C1-type_HTH"/>
</dbReference>
<dbReference type="SMART" id="SM00530">
    <property type="entry name" value="HTH_XRE"/>
    <property type="match status" value="1"/>
</dbReference>
<dbReference type="EMBL" id="WCZM01000005">
    <property type="protein sequence ID" value="KAB3572774.1"/>
    <property type="molecule type" value="Genomic_DNA"/>
</dbReference>
<evidence type="ECO:0000313" key="2">
    <source>
        <dbReference type="EMBL" id="KAB3572774.1"/>
    </source>
</evidence>
<protein>
    <submittedName>
        <fullName evidence="2">Helix-turn-helix transcriptional regulator</fullName>
    </submittedName>
</protein>
<evidence type="ECO:0000313" key="3">
    <source>
        <dbReference type="Proteomes" id="UP000433382"/>
    </source>
</evidence>
<dbReference type="CDD" id="cd00093">
    <property type="entry name" value="HTH_XRE"/>
    <property type="match status" value="1"/>
</dbReference>
<proteinExistence type="predicted"/>
<dbReference type="RefSeq" id="WP_008666336.1">
    <property type="nucleotide sequence ID" value="NZ_CP143952.1"/>
</dbReference>
<dbReference type="SUPFAM" id="SSF47413">
    <property type="entry name" value="lambda repressor-like DNA-binding domains"/>
    <property type="match status" value="1"/>
</dbReference>
<accession>A0A396FB80</accession>
<dbReference type="Gene3D" id="1.10.260.40">
    <property type="entry name" value="lambda repressor-like DNA-binding domains"/>
    <property type="match status" value="1"/>
</dbReference>
<dbReference type="GO" id="GO:0003677">
    <property type="term" value="F:DNA binding"/>
    <property type="evidence" value="ECO:0007669"/>
    <property type="project" value="InterPro"/>
</dbReference>
<feature type="domain" description="HTH cro/C1-type" evidence="1">
    <location>
        <begin position="23"/>
        <end position="63"/>
    </location>
</feature>
<sequence length="80" mass="9406">MEKERINRLKIVLAEEQKSSKWLAEQLGKDRATVSKWVTNTMQPDARNLLRIAEALNIDAGRLLNQKHLNNERNRYYPTD</sequence>